<evidence type="ECO:0000313" key="5">
    <source>
        <dbReference type="Proteomes" id="UP001314796"/>
    </source>
</evidence>
<evidence type="ECO:0000313" key="4">
    <source>
        <dbReference type="EMBL" id="MBM7615984.1"/>
    </source>
</evidence>
<evidence type="ECO:0000256" key="1">
    <source>
        <dbReference type="ARBA" id="ARBA00007154"/>
    </source>
</evidence>
<dbReference type="Proteomes" id="UP001314796">
    <property type="component" value="Unassembled WGS sequence"/>
</dbReference>
<dbReference type="InterPro" id="IPR014388">
    <property type="entry name" value="3-oxoacid_CoA-transferase"/>
</dbReference>
<gene>
    <name evidence="4" type="ORF">JOC73_002560</name>
</gene>
<dbReference type="RefSeq" id="WP_207755107.1">
    <property type="nucleotide sequence ID" value="NZ_JAFBEE010000021.1"/>
</dbReference>
<comment type="similarity">
    <text evidence="1 3">Belongs to the 3-oxoacid CoA-transferase family.</text>
</comment>
<dbReference type="PANTHER" id="PTHR43293:SF1">
    <property type="entry name" value="ACETATE COA-TRANSFERASE YDIF"/>
    <property type="match status" value="1"/>
</dbReference>
<proteinExistence type="inferred from homology"/>
<evidence type="ECO:0000256" key="2">
    <source>
        <dbReference type="ARBA" id="ARBA00022679"/>
    </source>
</evidence>
<keyword evidence="2 3" id="KW-0808">Transferase</keyword>
<dbReference type="PIRSF" id="PIRSF000858">
    <property type="entry name" value="SCOT-t"/>
    <property type="match status" value="1"/>
</dbReference>
<reference evidence="4 5" key="1">
    <citation type="submission" date="2021-01" db="EMBL/GenBank/DDBJ databases">
        <title>Genomic Encyclopedia of Type Strains, Phase IV (KMG-IV): sequencing the most valuable type-strain genomes for metagenomic binning, comparative biology and taxonomic classification.</title>
        <authorList>
            <person name="Goeker M."/>
        </authorList>
    </citation>
    <scope>NUCLEOTIDE SEQUENCE [LARGE SCALE GENOMIC DNA]</scope>
    <source>
        <strain evidence="4 5">DSM 25890</strain>
    </source>
</reference>
<dbReference type="InterPro" id="IPR004165">
    <property type="entry name" value="CoA_trans_fam_I"/>
</dbReference>
<dbReference type="EMBL" id="JAFBEE010000021">
    <property type="protein sequence ID" value="MBM7615984.1"/>
    <property type="molecule type" value="Genomic_DNA"/>
</dbReference>
<dbReference type="EC" id="2.8.3.1" evidence="4"/>
<dbReference type="Gene3D" id="3.40.1080.10">
    <property type="entry name" value="Glutaconate Coenzyme A-transferase"/>
    <property type="match status" value="2"/>
</dbReference>
<accession>A0ABS2NTT5</accession>
<dbReference type="InterPro" id="IPR037171">
    <property type="entry name" value="NagB/RpiA_transferase-like"/>
</dbReference>
<organism evidence="4 5">
    <name type="scientific">Alkaliphilus hydrothermalis</name>
    <dbReference type="NCBI Taxonomy" id="1482730"/>
    <lineage>
        <taxon>Bacteria</taxon>
        <taxon>Bacillati</taxon>
        <taxon>Bacillota</taxon>
        <taxon>Clostridia</taxon>
        <taxon>Peptostreptococcales</taxon>
        <taxon>Natronincolaceae</taxon>
        <taxon>Alkaliphilus</taxon>
    </lineage>
</organism>
<comment type="caution">
    <text evidence="4">The sequence shown here is derived from an EMBL/GenBank/DDBJ whole genome shotgun (WGS) entry which is preliminary data.</text>
</comment>
<keyword evidence="5" id="KW-1185">Reference proteome</keyword>
<dbReference type="SUPFAM" id="SSF100950">
    <property type="entry name" value="NagB/RpiA/CoA transferase-like"/>
    <property type="match status" value="2"/>
</dbReference>
<sequence>MALKFLTADEAVKLVTSNSTIATGGFVGNAVPEELEIALEKRFVETNEPQNLTLVYAAGQGDGKDRGLNHLGHEGLLKRVIGGHWGLVPKIQKLAFENKIEAYNFPQGSISHLFRDIAANKPGTVTKVGLKTFVDPRVDGGKLNDSTKEDMVELVNLLGEEYLLYKAFPIDFAFIRGTYADENGNVTMEKEAGSLEVLSIAQACKNSGGKVIVQVEKVVKKGTLDPKLVKIPGIYVDTIVEVQDMKNHMQTFAEAYNSSYTGATRVPVNSVKPMALDERKIIARRAAMELVPNAVVNLGIGMPEGVAIVANEEGIGEQMVLTVEPGPIGGIPAGGLSFGAAINPEAIIDQPYQFDFYDGGGLDVAFLGLAQCDGEGNINVSKFGPKIAGAGGFINITQNAKKVIFCGTFTAGGLDIQVNDGKLVINQEGKVKKLIPRVEHITFSGDYALEVKQPVIYITERAVFTLNEEGITLTEIAPGVDLQKDILDQMEFVPKISKDLKEMDSRIFTNERMGLVI</sequence>
<dbReference type="Pfam" id="PF01144">
    <property type="entry name" value="CoA_trans"/>
    <property type="match status" value="1"/>
</dbReference>
<dbReference type="SMART" id="SM00882">
    <property type="entry name" value="CoA_trans"/>
    <property type="match status" value="1"/>
</dbReference>
<dbReference type="GO" id="GO:0018729">
    <property type="term" value="F:propionate CoA-transferase activity"/>
    <property type="evidence" value="ECO:0007669"/>
    <property type="project" value="UniProtKB-EC"/>
</dbReference>
<evidence type="ECO:0000256" key="3">
    <source>
        <dbReference type="PIRNR" id="PIRNR000858"/>
    </source>
</evidence>
<protein>
    <submittedName>
        <fullName evidence="4">Propionate CoA-transferase</fullName>
        <ecNumber evidence="4">2.8.3.1</ecNumber>
    </submittedName>
</protein>
<dbReference type="PANTHER" id="PTHR43293">
    <property type="entry name" value="ACETATE COA-TRANSFERASE YDIF"/>
    <property type="match status" value="1"/>
</dbReference>
<name>A0ABS2NTT5_9FIRM</name>